<evidence type="ECO:0000256" key="1">
    <source>
        <dbReference type="ARBA" id="ARBA00023121"/>
    </source>
</evidence>
<dbReference type="InterPro" id="IPR000582">
    <property type="entry name" value="Acyl-CoA-binding_protein"/>
</dbReference>
<name>A0A495XSD6_9MICO</name>
<reference evidence="3 6" key="2">
    <citation type="submission" date="2020-08" db="EMBL/GenBank/DDBJ databases">
        <title>Genomic Encyclopedia of Type Strains, Phase IV (KMG-V): Genome sequencing to study the core and pangenomes of soil and plant-associated prokaryotes.</title>
        <authorList>
            <person name="Whitman W."/>
        </authorList>
    </citation>
    <scope>NUCLEOTIDE SEQUENCE [LARGE SCALE GENOMIC DNA]</scope>
    <source>
        <strain evidence="3 6">B3ACCR2</strain>
    </source>
</reference>
<reference evidence="4 5" key="1">
    <citation type="submission" date="2018-10" db="EMBL/GenBank/DDBJ databases">
        <title>Sequencing the genomes of 1000 actinobacteria strains.</title>
        <authorList>
            <person name="Klenk H.-P."/>
        </authorList>
    </citation>
    <scope>NUCLEOTIDE SEQUENCE [LARGE SCALE GENOMIC DNA]</scope>
    <source>
        <strain evidence="4 5">DSM 44267</strain>
    </source>
</reference>
<evidence type="ECO:0000313" key="4">
    <source>
        <dbReference type="EMBL" id="RKT77057.1"/>
    </source>
</evidence>
<gene>
    <name evidence="4" type="ORF">DFJ68_0470</name>
    <name evidence="3" type="ORF">FHW14_002172</name>
</gene>
<dbReference type="InterPro" id="IPR022408">
    <property type="entry name" value="Acyl-CoA-binding_prot_CS"/>
</dbReference>
<dbReference type="PROSITE" id="PS51228">
    <property type="entry name" value="ACB_2"/>
    <property type="match status" value="1"/>
</dbReference>
<protein>
    <submittedName>
        <fullName evidence="4">Acyl-CoA-binding protein</fullName>
    </submittedName>
</protein>
<dbReference type="EMBL" id="RBXT01000001">
    <property type="protein sequence ID" value="RKT77057.1"/>
    <property type="molecule type" value="Genomic_DNA"/>
</dbReference>
<evidence type="ECO:0000313" key="5">
    <source>
        <dbReference type="Proteomes" id="UP000278440"/>
    </source>
</evidence>
<dbReference type="PANTHER" id="PTHR23310:SF62">
    <property type="entry name" value="ACYL-COA BINDING PROTEIN 1, ISOFORM A"/>
    <property type="match status" value="1"/>
</dbReference>
<keyword evidence="1" id="KW-0446">Lipid-binding</keyword>
<organism evidence="4 5">
    <name type="scientific">Terracoccus luteus</name>
    <dbReference type="NCBI Taxonomy" id="53356"/>
    <lineage>
        <taxon>Bacteria</taxon>
        <taxon>Bacillati</taxon>
        <taxon>Actinomycetota</taxon>
        <taxon>Actinomycetes</taxon>
        <taxon>Micrococcales</taxon>
        <taxon>Intrasporangiaceae</taxon>
        <taxon>Terracoccus</taxon>
    </lineage>
</organism>
<dbReference type="Pfam" id="PF00887">
    <property type="entry name" value="ACBP"/>
    <property type="match status" value="1"/>
</dbReference>
<evidence type="ECO:0000259" key="2">
    <source>
        <dbReference type="PROSITE" id="PS51228"/>
    </source>
</evidence>
<dbReference type="InterPro" id="IPR035984">
    <property type="entry name" value="Acyl-CoA-binding_sf"/>
</dbReference>
<dbReference type="Gene3D" id="1.20.80.10">
    <property type="match status" value="1"/>
</dbReference>
<dbReference type="EMBL" id="JACHVT010000004">
    <property type="protein sequence ID" value="MBB2987007.1"/>
    <property type="molecule type" value="Genomic_DNA"/>
</dbReference>
<dbReference type="GO" id="GO:0000062">
    <property type="term" value="F:fatty-acyl-CoA binding"/>
    <property type="evidence" value="ECO:0007669"/>
    <property type="project" value="InterPro"/>
</dbReference>
<sequence>MGDGTDASFEAAVAAVKQLQTDPGNEVKLRLYGLYKQATSGDVTDGRPGAFNPVGRAKHDAWARLAGTSREDAAAQYVAIADDLTAP</sequence>
<comment type="caution">
    <text evidence="4">The sequence shown here is derived from an EMBL/GenBank/DDBJ whole genome shotgun (WGS) entry which is preliminary data.</text>
</comment>
<feature type="domain" description="ACB" evidence="2">
    <location>
        <begin position="5"/>
        <end position="87"/>
    </location>
</feature>
<dbReference type="Proteomes" id="UP000590811">
    <property type="component" value="Unassembled WGS sequence"/>
</dbReference>
<dbReference type="GO" id="GO:0006631">
    <property type="term" value="P:fatty acid metabolic process"/>
    <property type="evidence" value="ECO:0007669"/>
    <property type="project" value="TreeGrafter"/>
</dbReference>
<accession>A0A495XSD6</accession>
<keyword evidence="5" id="KW-1185">Reference proteome</keyword>
<evidence type="ECO:0000313" key="6">
    <source>
        <dbReference type="Proteomes" id="UP000590811"/>
    </source>
</evidence>
<proteinExistence type="predicted"/>
<evidence type="ECO:0000313" key="3">
    <source>
        <dbReference type="EMBL" id="MBB2987007.1"/>
    </source>
</evidence>
<dbReference type="InterPro" id="IPR014352">
    <property type="entry name" value="FERM/acyl-CoA-bd_prot_sf"/>
</dbReference>
<dbReference type="Proteomes" id="UP000278440">
    <property type="component" value="Unassembled WGS sequence"/>
</dbReference>
<dbReference type="PROSITE" id="PS00880">
    <property type="entry name" value="ACB_1"/>
    <property type="match status" value="1"/>
</dbReference>
<dbReference type="PANTHER" id="PTHR23310">
    <property type="entry name" value="ACYL-COA-BINDING PROTEIN, ACBP"/>
    <property type="match status" value="1"/>
</dbReference>
<dbReference type="OrthoDB" id="5625302at2"/>
<dbReference type="SUPFAM" id="SSF47027">
    <property type="entry name" value="Acyl-CoA binding protein"/>
    <property type="match status" value="1"/>
</dbReference>
<dbReference type="AlphaFoldDB" id="A0A495XSD6"/>
<dbReference type="RefSeq" id="WP_121030693.1">
    <property type="nucleotide sequence ID" value="NZ_JACHVT010000004.1"/>
</dbReference>
<dbReference type="PRINTS" id="PR00689">
    <property type="entry name" value="ACOABINDINGP"/>
</dbReference>